<feature type="domain" description="AB hydrolase-1" evidence="1">
    <location>
        <begin position="25"/>
        <end position="257"/>
    </location>
</feature>
<evidence type="ECO:0000313" key="3">
    <source>
        <dbReference type="EMBL" id="RKN36341.1"/>
    </source>
</evidence>
<dbReference type="Gene3D" id="3.40.50.1820">
    <property type="entry name" value="alpha/beta hydrolase"/>
    <property type="match status" value="1"/>
</dbReference>
<dbReference type="InterPro" id="IPR050266">
    <property type="entry name" value="AB_hydrolase_sf"/>
</dbReference>
<protein>
    <submittedName>
        <fullName evidence="3">Alpha/beta hydrolase</fullName>
    </submittedName>
</protein>
<dbReference type="EMBL" id="RAZS01000003">
    <property type="protein sequence ID" value="RKN21316.1"/>
    <property type="molecule type" value="Genomic_DNA"/>
</dbReference>
<evidence type="ECO:0000259" key="1">
    <source>
        <dbReference type="Pfam" id="PF12697"/>
    </source>
</evidence>
<dbReference type="Pfam" id="PF12697">
    <property type="entry name" value="Abhydrolase_6"/>
    <property type="match status" value="1"/>
</dbReference>
<dbReference type="PRINTS" id="PR00111">
    <property type="entry name" value="ABHYDROLASE"/>
</dbReference>
<evidence type="ECO:0000313" key="2">
    <source>
        <dbReference type="EMBL" id="RKN21316.1"/>
    </source>
</evidence>
<dbReference type="InterPro" id="IPR000073">
    <property type="entry name" value="AB_hydrolase_1"/>
</dbReference>
<organism evidence="3 5">
    <name type="scientific">Micromonospora musae</name>
    <dbReference type="NCBI Taxonomy" id="1894970"/>
    <lineage>
        <taxon>Bacteria</taxon>
        <taxon>Bacillati</taxon>
        <taxon>Actinomycetota</taxon>
        <taxon>Actinomycetes</taxon>
        <taxon>Micromonosporales</taxon>
        <taxon>Micromonosporaceae</taxon>
        <taxon>Micromonospora</taxon>
    </lineage>
</organism>
<dbReference type="Proteomes" id="UP000275865">
    <property type="component" value="Unassembled WGS sequence"/>
</dbReference>
<dbReference type="AlphaFoldDB" id="A0A3A9YH96"/>
<dbReference type="RefSeq" id="WP_120676408.1">
    <property type="nucleotide sequence ID" value="NZ_RAZS01000003.1"/>
</dbReference>
<sequence length="270" mass="29193">MGDAQRRFGGLAADSHGADGGRPPLVLVHGLTYDRTQWGPTLRELAALDPGRRVLVLDLPGHGESPGRESYQTADVADVVHAAVTEAGLDRPVLVGHSLGGALATIYAARHPTRGVVNVDQPLLLGPFGELLRRNEPLLRSPEYLRLWESLLAGMGIDQLPPAAQEMVRTATTPRQELLLGYWGEILVTADEAFTAQRVRELERIRSLGVPYHYVAGSEPPPPYRQWLESVLPNVIIDVLPGGSHFPHLSHPAELARIIADVGSGPSGDR</sequence>
<comment type="caution">
    <text evidence="3">The sequence shown here is derived from an EMBL/GenBank/DDBJ whole genome shotgun (WGS) entry which is preliminary data.</text>
</comment>
<dbReference type="SUPFAM" id="SSF53474">
    <property type="entry name" value="alpha/beta-Hydrolases"/>
    <property type="match status" value="1"/>
</dbReference>
<dbReference type="EMBL" id="RAZT01000001">
    <property type="protein sequence ID" value="RKN36341.1"/>
    <property type="molecule type" value="Genomic_DNA"/>
</dbReference>
<dbReference type="InterPro" id="IPR029058">
    <property type="entry name" value="AB_hydrolase_fold"/>
</dbReference>
<keyword evidence="3" id="KW-0378">Hydrolase</keyword>
<name>A0A3A9YH96_9ACTN</name>
<proteinExistence type="predicted"/>
<gene>
    <name evidence="3" type="ORF">D7044_01425</name>
    <name evidence="2" type="ORF">D7147_11165</name>
</gene>
<evidence type="ECO:0000313" key="4">
    <source>
        <dbReference type="Proteomes" id="UP000271548"/>
    </source>
</evidence>
<keyword evidence="4" id="KW-1185">Reference proteome</keyword>
<dbReference type="GO" id="GO:0016787">
    <property type="term" value="F:hydrolase activity"/>
    <property type="evidence" value="ECO:0007669"/>
    <property type="project" value="UniProtKB-KW"/>
</dbReference>
<evidence type="ECO:0000313" key="5">
    <source>
        <dbReference type="Proteomes" id="UP000275865"/>
    </source>
</evidence>
<accession>A0A3A9YH96</accession>
<dbReference type="OrthoDB" id="63519at2"/>
<dbReference type="PANTHER" id="PTHR43798">
    <property type="entry name" value="MONOACYLGLYCEROL LIPASE"/>
    <property type="match status" value="1"/>
</dbReference>
<reference evidence="4 5" key="1">
    <citation type="submission" date="2018-09" db="EMBL/GenBank/DDBJ databases">
        <title>Micromonospora sp. nov. MS1-9, isolated from a root of Musa sp.</title>
        <authorList>
            <person name="Kuncharoen N."/>
            <person name="Kudo T."/>
            <person name="Ohkuma M."/>
            <person name="Yuki M."/>
            <person name="Tanasupawat S."/>
        </authorList>
    </citation>
    <scope>NUCLEOTIDE SEQUENCE [LARGE SCALE GENOMIC DNA]</scope>
    <source>
        <strain evidence="3 5">MS1-9</strain>
        <strain evidence="2 4">NGC1-4</strain>
    </source>
</reference>
<dbReference type="Proteomes" id="UP000271548">
    <property type="component" value="Unassembled WGS sequence"/>
</dbReference>